<dbReference type="SUPFAM" id="SSF109635">
    <property type="entry name" value="DnaK suppressor protein DksA, alpha-hairpin domain"/>
    <property type="match status" value="1"/>
</dbReference>
<dbReference type="Proteomes" id="UP000243524">
    <property type="component" value="Unassembled WGS sequence"/>
</dbReference>
<evidence type="ECO:0000256" key="1">
    <source>
        <dbReference type="PROSITE-ProRule" id="PRU00510"/>
    </source>
</evidence>
<dbReference type="OrthoDB" id="9811543at2"/>
<evidence type="ECO:0000313" key="3">
    <source>
        <dbReference type="EMBL" id="PKR78129.1"/>
    </source>
</evidence>
<dbReference type="PANTHER" id="PTHR33823">
    <property type="entry name" value="RNA POLYMERASE-BINDING TRANSCRIPTION FACTOR DKSA-RELATED"/>
    <property type="match status" value="1"/>
</dbReference>
<evidence type="ECO:0000313" key="4">
    <source>
        <dbReference type="Proteomes" id="UP000243524"/>
    </source>
</evidence>
<dbReference type="InterPro" id="IPR037187">
    <property type="entry name" value="DnaK_N"/>
</dbReference>
<dbReference type="Gene3D" id="1.20.120.910">
    <property type="entry name" value="DksA, coiled-coil domain"/>
    <property type="match status" value="1"/>
</dbReference>
<feature type="coiled-coil region" evidence="2">
    <location>
        <begin position="3"/>
        <end position="30"/>
    </location>
</feature>
<dbReference type="PANTHER" id="PTHR33823:SF4">
    <property type="entry name" value="GENERAL STRESS PROTEIN 16O"/>
    <property type="match status" value="1"/>
</dbReference>
<protein>
    <submittedName>
        <fullName evidence="3">Uncharacterized protein</fullName>
    </submittedName>
</protein>
<dbReference type="RefSeq" id="WP_101331735.1">
    <property type="nucleotide sequence ID" value="NZ_PJNH01000002.1"/>
</dbReference>
<comment type="caution">
    <text evidence="3">The sequence shown here is derived from an EMBL/GenBank/DDBJ whole genome shotgun (WGS) entry which is preliminary data.</text>
</comment>
<proteinExistence type="predicted"/>
<reference evidence="3 4" key="1">
    <citation type="submission" date="2017-06" db="EMBL/GenBank/DDBJ databases">
        <title>the draft geome sequence of Illustriluteabacillus marina B3227.</title>
        <authorList>
            <person name="He R.-H."/>
            <person name="Du Z.-J."/>
        </authorList>
    </citation>
    <scope>NUCLEOTIDE SEQUENCE [LARGE SCALE GENOMIC DNA]</scope>
    <source>
        <strain evidence="3 4">B3227</strain>
    </source>
</reference>
<dbReference type="PROSITE" id="PS51128">
    <property type="entry name" value="ZF_DKSA_2"/>
    <property type="match status" value="1"/>
</dbReference>
<name>A0A2I0QV01_9BACI</name>
<evidence type="ECO:0000256" key="2">
    <source>
        <dbReference type="SAM" id="Coils"/>
    </source>
</evidence>
<sequence length="114" mass="13286">MNQQDLNIVKKQLLEEREHLQEQIHSYTEGGSSLEDSVGELTASDQHYGDLGTEQFEREKDLTLFNKQQKELEEVNHALEKIEKGEYGYDEETGEEIPTERLKAMPTARYKIKE</sequence>
<dbReference type="AlphaFoldDB" id="A0A2I0QV01"/>
<organism evidence="3 4">
    <name type="scientific">Halalkalibacillus sediminis</name>
    <dbReference type="NCBI Taxonomy" id="2018042"/>
    <lineage>
        <taxon>Bacteria</taxon>
        <taxon>Bacillati</taxon>
        <taxon>Bacillota</taxon>
        <taxon>Bacilli</taxon>
        <taxon>Bacillales</taxon>
        <taxon>Bacillaceae</taxon>
        <taxon>Halalkalibacillus</taxon>
    </lineage>
</organism>
<keyword evidence="2" id="KW-0175">Coiled coil</keyword>
<gene>
    <name evidence="3" type="ORF">CEY16_09450</name>
</gene>
<feature type="zinc finger region" description="dksA C4-type" evidence="1">
    <location>
        <begin position="90"/>
        <end position="114"/>
    </location>
</feature>
<keyword evidence="4" id="KW-1185">Reference proteome</keyword>
<dbReference type="EMBL" id="PJNH01000002">
    <property type="protein sequence ID" value="PKR78129.1"/>
    <property type="molecule type" value="Genomic_DNA"/>
</dbReference>
<accession>A0A2I0QV01</accession>